<dbReference type="InterPro" id="IPR025857">
    <property type="entry name" value="MacB_PCD"/>
</dbReference>
<evidence type="ECO:0000256" key="2">
    <source>
        <dbReference type="ARBA" id="ARBA00022475"/>
    </source>
</evidence>
<gene>
    <name evidence="10" type="ORF">M8H41_22265</name>
</gene>
<accession>A0ABT8QXG1</accession>
<keyword evidence="2" id="KW-1003">Cell membrane</keyword>
<feature type="domain" description="ABC3 transporter permease C-terminal" evidence="8">
    <location>
        <begin position="280"/>
        <end position="392"/>
    </location>
</feature>
<feature type="transmembrane region" description="Helical" evidence="7">
    <location>
        <begin position="366"/>
        <end position="385"/>
    </location>
</feature>
<keyword evidence="3 7" id="KW-0812">Transmembrane</keyword>
<dbReference type="Proteomes" id="UP001176021">
    <property type="component" value="Unassembled WGS sequence"/>
</dbReference>
<evidence type="ECO:0000256" key="7">
    <source>
        <dbReference type="SAM" id="Phobius"/>
    </source>
</evidence>
<proteinExistence type="inferred from homology"/>
<evidence type="ECO:0000256" key="3">
    <source>
        <dbReference type="ARBA" id="ARBA00022692"/>
    </source>
</evidence>
<feature type="transmembrane region" description="Helical" evidence="7">
    <location>
        <begin position="21"/>
        <end position="42"/>
    </location>
</feature>
<comment type="caution">
    <text evidence="10">The sequence shown here is derived from an EMBL/GenBank/DDBJ whole genome shotgun (WGS) entry which is preliminary data.</text>
</comment>
<feature type="transmembrane region" description="Helical" evidence="7">
    <location>
        <begin position="276"/>
        <end position="301"/>
    </location>
</feature>
<keyword evidence="5 7" id="KW-0472">Membrane</keyword>
<evidence type="ECO:0000259" key="9">
    <source>
        <dbReference type="Pfam" id="PF12704"/>
    </source>
</evidence>
<evidence type="ECO:0000313" key="10">
    <source>
        <dbReference type="EMBL" id="MDO0825542.1"/>
    </source>
</evidence>
<protein>
    <submittedName>
        <fullName evidence="10">ABC transporter permease</fullName>
    </submittedName>
</protein>
<dbReference type="InterPro" id="IPR003838">
    <property type="entry name" value="ABC3_permease_C"/>
</dbReference>
<feature type="domain" description="MacB-like periplasmic core" evidence="9">
    <location>
        <begin position="22"/>
        <end position="234"/>
    </location>
</feature>
<evidence type="ECO:0000259" key="8">
    <source>
        <dbReference type="Pfam" id="PF02687"/>
    </source>
</evidence>
<dbReference type="PANTHER" id="PTHR30572">
    <property type="entry name" value="MEMBRANE COMPONENT OF TRANSPORTER-RELATED"/>
    <property type="match status" value="1"/>
</dbReference>
<evidence type="ECO:0000313" key="11">
    <source>
        <dbReference type="Proteomes" id="UP001176021"/>
    </source>
</evidence>
<dbReference type="Pfam" id="PF12704">
    <property type="entry name" value="MacB_PCD"/>
    <property type="match status" value="1"/>
</dbReference>
<dbReference type="PANTHER" id="PTHR30572:SF4">
    <property type="entry name" value="ABC TRANSPORTER PERMEASE YTRF"/>
    <property type="match status" value="1"/>
</dbReference>
<feature type="transmembrane region" description="Helical" evidence="7">
    <location>
        <begin position="321"/>
        <end position="346"/>
    </location>
</feature>
<organism evidence="10 11">
    <name type="scientific">Desulfosporosinus nitroreducens</name>
    <dbReference type="NCBI Taxonomy" id="2018668"/>
    <lineage>
        <taxon>Bacteria</taxon>
        <taxon>Bacillati</taxon>
        <taxon>Bacillota</taxon>
        <taxon>Clostridia</taxon>
        <taxon>Eubacteriales</taxon>
        <taxon>Desulfitobacteriaceae</taxon>
        <taxon>Desulfosporosinus</taxon>
    </lineage>
</organism>
<evidence type="ECO:0000256" key="6">
    <source>
        <dbReference type="ARBA" id="ARBA00038076"/>
    </source>
</evidence>
<evidence type="ECO:0000256" key="1">
    <source>
        <dbReference type="ARBA" id="ARBA00004651"/>
    </source>
</evidence>
<dbReference type="EMBL" id="JAMJEV010000027">
    <property type="protein sequence ID" value="MDO0825542.1"/>
    <property type="molecule type" value="Genomic_DNA"/>
</dbReference>
<comment type="subcellular location">
    <subcellularLocation>
        <location evidence="1">Cell membrane</location>
        <topology evidence="1">Multi-pass membrane protein</topology>
    </subcellularLocation>
</comment>
<keyword evidence="4 7" id="KW-1133">Transmembrane helix</keyword>
<keyword evidence="11" id="KW-1185">Reference proteome</keyword>
<sequence>MRIEETTRMIITNLIQNKFKVLLTSLGIIIGTVTIILVIAIGRGGEKQIADQFSFMSAETVYVNVKYSPNMNAIESVPRLNLEHLELIKEENPYLKSIYLRTNFFQEVTISGKKEALPMVAVTENYSDISSLWLEYGGDFSEADFEEGKRAVVIGYTLAEKYFGTAENALGNAMTIKGYRYEVIGVLEKKSEALQGVNPDNSIFVPFFTAESEELLEDSGFPQAVGLATNVEVVGKAMKRLKSTLDYVLEDASMYSVENAGSRIEAATESARTMNMVLISMAVIVFVVGGIGIMNVLFVSVKERTREIGILKALGTSKKDILLLFLLESVGIGVLGGLCGVIISLAALPLMRYSDIPVTAGLDGQLAALLFAISTAAIFGFYPAYKASQLKPIEALNYE</sequence>
<dbReference type="Pfam" id="PF02687">
    <property type="entry name" value="FtsX"/>
    <property type="match status" value="1"/>
</dbReference>
<name>A0ABT8QXG1_9FIRM</name>
<dbReference type="InterPro" id="IPR050250">
    <property type="entry name" value="Macrolide_Exporter_MacB"/>
</dbReference>
<evidence type="ECO:0000256" key="4">
    <source>
        <dbReference type="ARBA" id="ARBA00022989"/>
    </source>
</evidence>
<evidence type="ECO:0000256" key="5">
    <source>
        <dbReference type="ARBA" id="ARBA00023136"/>
    </source>
</evidence>
<comment type="similarity">
    <text evidence="6">Belongs to the ABC-4 integral membrane protein family.</text>
</comment>
<reference evidence="10" key="1">
    <citation type="submission" date="2022-05" db="EMBL/GenBank/DDBJ databases">
        <title>Expanded diversity of anoxic marine methylotrophy in a Black Sea sulfate reducing microorganism.</title>
        <authorList>
            <person name="Fischer P.Q."/>
            <person name="Stams A.J.M."/>
            <person name="Villanueva L."/>
            <person name="Sousa D.Z."/>
        </authorList>
    </citation>
    <scope>NUCLEOTIDE SEQUENCE</scope>
    <source>
        <strain evidence="10">P130</strain>
    </source>
</reference>
<dbReference type="RefSeq" id="WP_302050097.1">
    <property type="nucleotide sequence ID" value="NZ_JAMJEV010000027.1"/>
</dbReference>